<protein>
    <submittedName>
        <fullName evidence="1">Uncharacterized protein</fullName>
    </submittedName>
</protein>
<proteinExistence type="predicted"/>
<keyword evidence="2" id="KW-1185">Reference proteome</keyword>
<sequence>MKILRYDRESLTLKNPEAFSSNSENWAQLKTNHRQYIQLKQALNERKIEIMESLLQEGCPVNVHPQGCDGRTPLHYSIYLGHTGIVKKLLQRGASVNVKNLNNETALILAAKFEKMR</sequence>
<reference evidence="1" key="1">
    <citation type="submission" date="2023-04" db="EMBL/GenBank/DDBJ databases">
        <title>A chromosome-level genome assembly of the parasitoid wasp Eretmocerus hayati.</title>
        <authorList>
            <person name="Zhong Y."/>
            <person name="Liu S."/>
            <person name="Liu Y."/>
        </authorList>
    </citation>
    <scope>NUCLEOTIDE SEQUENCE</scope>
    <source>
        <strain evidence="1">ZJU_SS_LIU_2023</strain>
    </source>
</reference>
<evidence type="ECO:0000313" key="2">
    <source>
        <dbReference type="Proteomes" id="UP001239111"/>
    </source>
</evidence>
<accession>A0ACC2PCL7</accession>
<evidence type="ECO:0000313" key="1">
    <source>
        <dbReference type="EMBL" id="KAJ8681182.1"/>
    </source>
</evidence>
<comment type="caution">
    <text evidence="1">The sequence shown here is derived from an EMBL/GenBank/DDBJ whole genome shotgun (WGS) entry which is preliminary data.</text>
</comment>
<organism evidence="1 2">
    <name type="scientific">Eretmocerus hayati</name>
    <dbReference type="NCBI Taxonomy" id="131215"/>
    <lineage>
        <taxon>Eukaryota</taxon>
        <taxon>Metazoa</taxon>
        <taxon>Ecdysozoa</taxon>
        <taxon>Arthropoda</taxon>
        <taxon>Hexapoda</taxon>
        <taxon>Insecta</taxon>
        <taxon>Pterygota</taxon>
        <taxon>Neoptera</taxon>
        <taxon>Endopterygota</taxon>
        <taxon>Hymenoptera</taxon>
        <taxon>Apocrita</taxon>
        <taxon>Proctotrupomorpha</taxon>
        <taxon>Chalcidoidea</taxon>
        <taxon>Aphelinidae</taxon>
        <taxon>Aphelininae</taxon>
        <taxon>Eretmocerus</taxon>
    </lineage>
</organism>
<name>A0ACC2PCL7_9HYME</name>
<dbReference type="EMBL" id="CM056742">
    <property type="protein sequence ID" value="KAJ8681182.1"/>
    <property type="molecule type" value="Genomic_DNA"/>
</dbReference>
<dbReference type="Proteomes" id="UP001239111">
    <property type="component" value="Chromosome 2"/>
</dbReference>
<gene>
    <name evidence="1" type="ORF">QAD02_016969</name>
</gene>